<dbReference type="Pfam" id="PF03366">
    <property type="entry name" value="YEATS"/>
    <property type="match status" value="1"/>
</dbReference>
<evidence type="ECO:0000256" key="2">
    <source>
        <dbReference type="PROSITE-ProRule" id="PRU00376"/>
    </source>
</evidence>
<evidence type="ECO:0000259" key="3">
    <source>
        <dbReference type="PROSITE" id="PS51037"/>
    </source>
</evidence>
<evidence type="ECO:0000256" key="1">
    <source>
        <dbReference type="ARBA" id="ARBA00023242"/>
    </source>
</evidence>
<proteinExistence type="predicted"/>
<protein>
    <recommendedName>
        <fullName evidence="3">YEATS domain-containing protein</fullName>
    </recommendedName>
</protein>
<dbReference type="InterPro" id="IPR055129">
    <property type="entry name" value="YEATS_dom"/>
</dbReference>
<dbReference type="AlphaFoldDB" id="A0A2J7WFL9"/>
<dbReference type="InterPro" id="IPR038704">
    <property type="entry name" value="YEAST_sf"/>
</dbReference>
<dbReference type="EMBL" id="PGGS01005612">
    <property type="protein sequence ID" value="PNG62364.1"/>
    <property type="molecule type" value="Genomic_DNA"/>
</dbReference>
<feature type="domain" description="YEATS" evidence="3">
    <location>
        <begin position="1"/>
        <end position="48"/>
    </location>
</feature>
<keyword evidence="5" id="KW-1185">Reference proteome</keyword>
<feature type="non-terminal residue" evidence="4">
    <location>
        <position position="1"/>
    </location>
</feature>
<reference evidence="4 5" key="1">
    <citation type="journal article" date="2017" name="Mol. Biol. Evol.">
        <title>The 4-celled Tetrabaena socialis nuclear genome reveals the essential components for genetic control of cell number at the origin of multicellularity in the volvocine lineage.</title>
        <authorList>
            <person name="Featherston J."/>
            <person name="Arakaki Y."/>
            <person name="Hanschen E.R."/>
            <person name="Ferris P.J."/>
            <person name="Michod R.E."/>
            <person name="Olson B.J.S.C."/>
            <person name="Nozaki H."/>
            <person name="Durand P.M."/>
        </authorList>
    </citation>
    <scope>NUCLEOTIDE SEQUENCE [LARGE SCALE GENOMIC DNA]</scope>
    <source>
        <strain evidence="4 5">NIES-571</strain>
    </source>
</reference>
<organism evidence="4 5">
    <name type="scientific">Tetrabaena socialis</name>
    <dbReference type="NCBI Taxonomy" id="47790"/>
    <lineage>
        <taxon>Eukaryota</taxon>
        <taxon>Viridiplantae</taxon>
        <taxon>Chlorophyta</taxon>
        <taxon>core chlorophytes</taxon>
        <taxon>Chlorophyceae</taxon>
        <taxon>CS clade</taxon>
        <taxon>Chlamydomonadales</taxon>
        <taxon>Tetrabaenaceae</taxon>
        <taxon>Tetrabaena</taxon>
    </lineage>
</organism>
<dbReference type="Gene3D" id="2.60.40.1970">
    <property type="entry name" value="YEATS domain"/>
    <property type="match status" value="1"/>
</dbReference>
<keyword evidence="1 2" id="KW-0539">Nucleus</keyword>
<dbReference type="GO" id="GO:0005634">
    <property type="term" value="C:nucleus"/>
    <property type="evidence" value="ECO:0007669"/>
    <property type="project" value="UniProtKB-SubCell"/>
</dbReference>
<accession>A0A2J7WFL9</accession>
<dbReference type="Proteomes" id="UP000236333">
    <property type="component" value="Unassembled WGS sequence"/>
</dbReference>
<dbReference type="PROSITE" id="PS51037">
    <property type="entry name" value="YEATS"/>
    <property type="match status" value="1"/>
</dbReference>
<evidence type="ECO:0000313" key="5">
    <source>
        <dbReference type="Proteomes" id="UP000236333"/>
    </source>
</evidence>
<name>A0A2J7WFL9_9CHLO</name>
<gene>
    <name evidence="4" type="ORF">TSOC_015457</name>
</gene>
<comment type="subcellular location">
    <subcellularLocation>
        <location evidence="2">Nucleus</location>
    </subcellularLocation>
</comment>
<sequence>ARGGLLSGSVHDWTFFVRMDSEEEERRFVQQVVVHLHPTFSQPHRAAS</sequence>
<comment type="caution">
    <text evidence="4">The sequence shown here is derived from an EMBL/GenBank/DDBJ whole genome shotgun (WGS) entry which is preliminary data.</text>
</comment>
<evidence type="ECO:0000313" key="4">
    <source>
        <dbReference type="EMBL" id="PNG62364.1"/>
    </source>
</evidence>